<keyword evidence="1" id="KW-0472">Membrane</keyword>
<accession>E3MDS7</accession>
<name>E3MDS7_CAERE</name>
<evidence type="ECO:0000313" key="2">
    <source>
        <dbReference type="EMBL" id="EFO99241.1"/>
    </source>
</evidence>
<gene>
    <name evidence="2" type="ORF">CRE_17865</name>
</gene>
<sequence>MGNVTHRDELWNKLSSGEKDLVRELHKKDCKEYYNGPEYGSGSADDKVSYRACCEFLGMCGMSGWTIALIIIIVLLCLAGAAAAFWFFYYKRKMGGRDEKKDIELSESTESEKSSTF</sequence>
<protein>
    <submittedName>
        <fullName evidence="2">Uncharacterized protein</fullName>
    </submittedName>
</protein>
<dbReference type="HOGENOM" id="CLU_158191_0_0_1"/>
<evidence type="ECO:0000313" key="3">
    <source>
        <dbReference type="Proteomes" id="UP000008281"/>
    </source>
</evidence>
<reference evidence="2" key="1">
    <citation type="submission" date="2007-07" db="EMBL/GenBank/DDBJ databases">
        <title>PCAP assembly of the Caenorhabditis remanei genome.</title>
        <authorList>
            <consortium name="The Caenorhabditis remanei Sequencing Consortium"/>
            <person name="Wilson R.K."/>
        </authorList>
    </citation>
    <scope>NUCLEOTIDE SEQUENCE [LARGE SCALE GENOMIC DNA]</scope>
    <source>
        <strain evidence="2">PB4641</strain>
    </source>
</reference>
<proteinExistence type="predicted"/>
<keyword evidence="1" id="KW-0812">Transmembrane</keyword>
<keyword evidence="1" id="KW-1133">Transmembrane helix</keyword>
<dbReference type="Proteomes" id="UP000008281">
    <property type="component" value="Unassembled WGS sequence"/>
</dbReference>
<evidence type="ECO:0000256" key="1">
    <source>
        <dbReference type="SAM" id="Phobius"/>
    </source>
</evidence>
<feature type="transmembrane region" description="Helical" evidence="1">
    <location>
        <begin position="65"/>
        <end position="90"/>
    </location>
</feature>
<organism evidence="3">
    <name type="scientific">Caenorhabditis remanei</name>
    <name type="common">Caenorhabditis vulgaris</name>
    <dbReference type="NCBI Taxonomy" id="31234"/>
    <lineage>
        <taxon>Eukaryota</taxon>
        <taxon>Metazoa</taxon>
        <taxon>Ecdysozoa</taxon>
        <taxon>Nematoda</taxon>
        <taxon>Chromadorea</taxon>
        <taxon>Rhabditida</taxon>
        <taxon>Rhabditina</taxon>
        <taxon>Rhabditomorpha</taxon>
        <taxon>Rhabditoidea</taxon>
        <taxon>Rhabditidae</taxon>
        <taxon>Peloderinae</taxon>
        <taxon>Caenorhabditis</taxon>
    </lineage>
</organism>
<dbReference type="InParanoid" id="E3MDS7"/>
<dbReference type="EMBL" id="DS268437">
    <property type="protein sequence ID" value="EFO99241.1"/>
    <property type="molecule type" value="Genomic_DNA"/>
</dbReference>
<dbReference type="AlphaFoldDB" id="E3MDS7"/>
<keyword evidence="3" id="KW-1185">Reference proteome</keyword>